<keyword evidence="2" id="KW-1185">Reference proteome</keyword>
<name>A0AAV2FC69_9ROSI</name>
<organism evidence="1 2">
    <name type="scientific">Linum trigynum</name>
    <dbReference type="NCBI Taxonomy" id="586398"/>
    <lineage>
        <taxon>Eukaryota</taxon>
        <taxon>Viridiplantae</taxon>
        <taxon>Streptophyta</taxon>
        <taxon>Embryophyta</taxon>
        <taxon>Tracheophyta</taxon>
        <taxon>Spermatophyta</taxon>
        <taxon>Magnoliopsida</taxon>
        <taxon>eudicotyledons</taxon>
        <taxon>Gunneridae</taxon>
        <taxon>Pentapetalae</taxon>
        <taxon>rosids</taxon>
        <taxon>fabids</taxon>
        <taxon>Malpighiales</taxon>
        <taxon>Linaceae</taxon>
        <taxon>Linum</taxon>
    </lineage>
</organism>
<proteinExistence type="predicted"/>
<reference evidence="1 2" key="1">
    <citation type="submission" date="2024-04" db="EMBL/GenBank/DDBJ databases">
        <authorList>
            <person name="Fracassetti M."/>
        </authorList>
    </citation>
    <scope>NUCLEOTIDE SEQUENCE [LARGE SCALE GENOMIC DNA]</scope>
</reference>
<gene>
    <name evidence="1" type="ORF">LTRI10_LOCUS36066</name>
</gene>
<dbReference type="EMBL" id="OZ034819">
    <property type="protein sequence ID" value="CAL1395647.1"/>
    <property type="molecule type" value="Genomic_DNA"/>
</dbReference>
<evidence type="ECO:0000313" key="2">
    <source>
        <dbReference type="Proteomes" id="UP001497516"/>
    </source>
</evidence>
<evidence type="ECO:0000313" key="1">
    <source>
        <dbReference type="EMBL" id="CAL1395647.1"/>
    </source>
</evidence>
<dbReference type="AlphaFoldDB" id="A0AAV2FC69"/>
<dbReference type="Proteomes" id="UP001497516">
    <property type="component" value="Chromosome 6"/>
</dbReference>
<sequence>MSAKTTWPSKISITPDSMKEMFISVEYCHVPAVCNTCSVFGHNCAVPQGETRKVWRKKQNHTVSLPEVLSQEASSLEVQLAAAIGAEVVEDLQSRLQSRLVHCLQMRSSIWW</sequence>
<protein>
    <submittedName>
        <fullName evidence="1">Uncharacterized protein</fullName>
    </submittedName>
</protein>
<accession>A0AAV2FC69</accession>